<proteinExistence type="predicted"/>
<dbReference type="EMBL" id="JACXSS010000001">
    <property type="protein sequence ID" value="MBD9358697.1"/>
    <property type="molecule type" value="Genomic_DNA"/>
</dbReference>
<evidence type="ECO:0000313" key="1">
    <source>
        <dbReference type="EMBL" id="MBD9358697.1"/>
    </source>
</evidence>
<dbReference type="RefSeq" id="WP_192377396.1">
    <property type="nucleotide sequence ID" value="NZ_CAJHIV010000001.1"/>
</dbReference>
<gene>
    <name evidence="1" type="ORF">IE877_22950</name>
</gene>
<dbReference type="Proteomes" id="UP000652176">
    <property type="component" value="Unassembled WGS sequence"/>
</dbReference>
<comment type="caution">
    <text evidence="1">The sequence shown here is derived from an EMBL/GenBank/DDBJ whole genome shotgun (WGS) entry which is preliminary data.</text>
</comment>
<sequence>MDGASLIHPTALAESSDENVQIVKMPSVANIISPIVYTVPLQLLS</sequence>
<reference evidence="1 2" key="1">
    <citation type="submission" date="2020-09" db="EMBL/GenBank/DDBJ databases">
        <title>Methylomonas albis sp. nov. and Methylomonas fluvii sp. nov.: Two cold-adapted methanotrophs from the River Elbe and an amended description of Methylovulum psychrotolerans strain Eb1.</title>
        <authorList>
            <person name="Bussmann I.K."/>
            <person name="Klings K.-W."/>
            <person name="Warnstedt J."/>
            <person name="Hoppert M."/>
            <person name="Saborowski A."/>
            <person name="Horn F."/>
            <person name="Liebner S."/>
        </authorList>
    </citation>
    <scope>NUCLEOTIDE SEQUENCE [LARGE SCALE GENOMIC DNA]</scope>
    <source>
        <strain evidence="1 2">EbA</strain>
    </source>
</reference>
<protein>
    <submittedName>
        <fullName evidence="1">Uncharacterized protein</fullName>
    </submittedName>
</protein>
<name>A0ABR9D6F4_9GAMM</name>
<accession>A0ABR9D6F4</accession>
<organism evidence="1 2">
    <name type="scientific">Methylomonas albis</name>
    <dbReference type="NCBI Taxonomy" id="1854563"/>
    <lineage>
        <taxon>Bacteria</taxon>
        <taxon>Pseudomonadati</taxon>
        <taxon>Pseudomonadota</taxon>
        <taxon>Gammaproteobacteria</taxon>
        <taxon>Methylococcales</taxon>
        <taxon>Methylococcaceae</taxon>
        <taxon>Methylomonas</taxon>
    </lineage>
</organism>
<dbReference type="Gene3D" id="3.40.50.10490">
    <property type="entry name" value="Glucose-6-phosphate isomerase like protein, domain 1"/>
    <property type="match status" value="1"/>
</dbReference>
<keyword evidence="2" id="KW-1185">Reference proteome</keyword>
<evidence type="ECO:0000313" key="2">
    <source>
        <dbReference type="Proteomes" id="UP000652176"/>
    </source>
</evidence>